<keyword evidence="1" id="KW-0812">Transmembrane</keyword>
<dbReference type="RefSeq" id="WP_197168069.1">
    <property type="nucleotide sequence ID" value="NZ_SJPM01000008.1"/>
</dbReference>
<feature type="transmembrane region" description="Helical" evidence="1">
    <location>
        <begin position="15"/>
        <end position="34"/>
    </location>
</feature>
<comment type="caution">
    <text evidence="2">The sequence shown here is derived from an EMBL/GenBank/DDBJ whole genome shotgun (WGS) entry which is preliminary data.</text>
</comment>
<gene>
    <name evidence="2" type="ORF">Pla100_39750</name>
</gene>
<reference evidence="2 3" key="1">
    <citation type="submission" date="2019-02" db="EMBL/GenBank/DDBJ databases">
        <title>Deep-cultivation of Planctomycetes and their phenomic and genomic characterization uncovers novel biology.</title>
        <authorList>
            <person name="Wiegand S."/>
            <person name="Jogler M."/>
            <person name="Boedeker C."/>
            <person name="Pinto D."/>
            <person name="Vollmers J."/>
            <person name="Rivas-Marin E."/>
            <person name="Kohn T."/>
            <person name="Peeters S.H."/>
            <person name="Heuer A."/>
            <person name="Rast P."/>
            <person name="Oberbeckmann S."/>
            <person name="Bunk B."/>
            <person name="Jeske O."/>
            <person name="Meyerdierks A."/>
            <person name="Storesund J.E."/>
            <person name="Kallscheuer N."/>
            <person name="Luecker S."/>
            <person name="Lage O.M."/>
            <person name="Pohl T."/>
            <person name="Merkel B.J."/>
            <person name="Hornburger P."/>
            <person name="Mueller R.-W."/>
            <person name="Bruemmer F."/>
            <person name="Labrenz M."/>
            <person name="Spormann A.M."/>
            <person name="Op Den Camp H."/>
            <person name="Overmann J."/>
            <person name="Amann R."/>
            <person name="Jetten M.S.M."/>
            <person name="Mascher T."/>
            <person name="Medema M.H."/>
            <person name="Devos D.P."/>
            <person name="Kaster A.-K."/>
            <person name="Ovreas L."/>
            <person name="Rohde M."/>
            <person name="Galperin M.Y."/>
            <person name="Jogler C."/>
        </authorList>
    </citation>
    <scope>NUCLEOTIDE SEQUENCE [LARGE SCALE GENOMIC DNA]</scope>
    <source>
        <strain evidence="2 3">Pla100</strain>
    </source>
</reference>
<evidence type="ECO:0000313" key="3">
    <source>
        <dbReference type="Proteomes" id="UP000316213"/>
    </source>
</evidence>
<protein>
    <submittedName>
        <fullName evidence="2">Uncharacterized protein</fullName>
    </submittedName>
</protein>
<organism evidence="2 3">
    <name type="scientific">Neorhodopirellula pilleata</name>
    <dbReference type="NCBI Taxonomy" id="2714738"/>
    <lineage>
        <taxon>Bacteria</taxon>
        <taxon>Pseudomonadati</taxon>
        <taxon>Planctomycetota</taxon>
        <taxon>Planctomycetia</taxon>
        <taxon>Pirellulales</taxon>
        <taxon>Pirellulaceae</taxon>
        <taxon>Neorhodopirellula</taxon>
    </lineage>
</organism>
<dbReference type="EMBL" id="SJPM01000008">
    <property type="protein sequence ID" value="TWT94363.1"/>
    <property type="molecule type" value="Genomic_DNA"/>
</dbReference>
<accession>A0A5C6A7T8</accession>
<dbReference type="AlphaFoldDB" id="A0A5C6A7T8"/>
<name>A0A5C6A7T8_9BACT</name>
<keyword evidence="3" id="KW-1185">Reference proteome</keyword>
<dbReference type="Proteomes" id="UP000316213">
    <property type="component" value="Unassembled WGS sequence"/>
</dbReference>
<sequence length="52" mass="5800">MIASPIGSLEDRGILQQRFLIVLALSLAVLVLVIDRHVNNTESDLVEVWSVR</sequence>
<keyword evidence="1" id="KW-1133">Transmembrane helix</keyword>
<evidence type="ECO:0000256" key="1">
    <source>
        <dbReference type="SAM" id="Phobius"/>
    </source>
</evidence>
<proteinExistence type="predicted"/>
<keyword evidence="1" id="KW-0472">Membrane</keyword>
<evidence type="ECO:0000313" key="2">
    <source>
        <dbReference type="EMBL" id="TWT94363.1"/>
    </source>
</evidence>